<dbReference type="InterPro" id="IPR028055">
    <property type="entry name" value="YidC/Oxa/ALB_C"/>
</dbReference>
<evidence type="ECO:0000256" key="13">
    <source>
        <dbReference type="HAMAP-Rule" id="MF_01810"/>
    </source>
</evidence>
<feature type="domain" description="Membrane insertase YidC N-terminal" evidence="16">
    <location>
        <begin position="88"/>
        <end position="361"/>
    </location>
</feature>
<evidence type="ECO:0000256" key="3">
    <source>
        <dbReference type="ARBA" id="ARBA00015325"/>
    </source>
</evidence>
<keyword evidence="8 13" id="KW-1133">Transmembrane helix</keyword>
<evidence type="ECO:0000256" key="9">
    <source>
        <dbReference type="ARBA" id="ARBA00023136"/>
    </source>
</evidence>
<comment type="caution">
    <text evidence="17">The sequence shown here is derived from an EMBL/GenBank/DDBJ whole genome shotgun (WGS) entry which is preliminary data.</text>
</comment>
<reference evidence="18" key="1">
    <citation type="journal article" date="2019" name="Int. J. Syst. Evol. Microbiol.">
        <title>The Global Catalogue of Microorganisms (GCM) 10K type strain sequencing project: providing services to taxonomists for standard genome sequencing and annotation.</title>
        <authorList>
            <consortium name="The Broad Institute Genomics Platform"/>
            <consortium name="The Broad Institute Genome Sequencing Center for Infectious Disease"/>
            <person name="Wu L."/>
            <person name="Ma J."/>
        </authorList>
    </citation>
    <scope>NUCLEOTIDE SEQUENCE [LARGE SCALE GENOMIC DNA]</scope>
    <source>
        <strain evidence="18">KCTC 42953</strain>
    </source>
</reference>
<feature type="transmembrane region" description="Helical" evidence="13">
    <location>
        <begin position="5"/>
        <end position="22"/>
    </location>
</feature>
<dbReference type="InterPro" id="IPR047196">
    <property type="entry name" value="YidC_ALB_C"/>
</dbReference>
<evidence type="ECO:0000256" key="4">
    <source>
        <dbReference type="ARBA" id="ARBA00022448"/>
    </source>
</evidence>
<feature type="transmembrane region" description="Helical" evidence="13">
    <location>
        <begin position="512"/>
        <end position="537"/>
    </location>
</feature>
<feature type="domain" description="Membrane insertase YidC/Oxa/ALB C-terminal" evidence="15">
    <location>
        <begin position="372"/>
        <end position="551"/>
    </location>
</feature>
<organism evidence="17 18">
    <name type="scientific">Marinicella sediminis</name>
    <dbReference type="NCBI Taxonomy" id="1792834"/>
    <lineage>
        <taxon>Bacteria</taxon>
        <taxon>Pseudomonadati</taxon>
        <taxon>Pseudomonadota</taxon>
        <taxon>Gammaproteobacteria</taxon>
        <taxon>Lysobacterales</taxon>
        <taxon>Marinicellaceae</taxon>
        <taxon>Marinicella</taxon>
    </lineage>
</organism>
<dbReference type="InterPro" id="IPR001708">
    <property type="entry name" value="YidC/ALB3/OXA1/COX18"/>
</dbReference>
<evidence type="ECO:0000313" key="18">
    <source>
        <dbReference type="Proteomes" id="UP001595533"/>
    </source>
</evidence>
<evidence type="ECO:0000256" key="8">
    <source>
        <dbReference type="ARBA" id="ARBA00022989"/>
    </source>
</evidence>
<keyword evidence="7 13" id="KW-0653">Protein transport</keyword>
<feature type="transmembrane region" description="Helical" evidence="13">
    <location>
        <begin position="372"/>
        <end position="391"/>
    </location>
</feature>
<comment type="function">
    <text evidence="13">Required for the insertion and/or proper folding and/or complex formation of integral membrane proteins into the membrane. Involved in integration of membrane proteins that insert both dependently and independently of the Sec translocase complex, as well as at least some lipoproteins. Aids folding of multispanning membrane proteins.</text>
</comment>
<proteinExistence type="inferred from homology"/>
<evidence type="ECO:0000256" key="14">
    <source>
        <dbReference type="SAM" id="MobiDB-lite"/>
    </source>
</evidence>
<evidence type="ECO:0000313" key="17">
    <source>
        <dbReference type="EMBL" id="MFC3195138.1"/>
    </source>
</evidence>
<evidence type="ECO:0000259" key="16">
    <source>
        <dbReference type="Pfam" id="PF14849"/>
    </source>
</evidence>
<feature type="transmembrane region" description="Helical" evidence="13">
    <location>
        <begin position="435"/>
        <end position="458"/>
    </location>
</feature>
<evidence type="ECO:0000256" key="1">
    <source>
        <dbReference type="ARBA" id="ARBA00004429"/>
    </source>
</evidence>
<dbReference type="Pfam" id="PF02096">
    <property type="entry name" value="60KD_IMP"/>
    <property type="match status" value="1"/>
</dbReference>
<evidence type="ECO:0000256" key="12">
    <source>
        <dbReference type="ARBA" id="ARBA00033342"/>
    </source>
</evidence>
<comment type="similarity">
    <text evidence="2 13">Belongs to the OXA1/ALB3/YidC family. Type 1 subfamily.</text>
</comment>
<sequence>MNNKNLYLITLMFMGFMLYIQWNKDYGQPVSQAADQTAVSPAVNTTVMDDVPAVSQTTQDQDIPQPSITGQQDVPSVTGPTNTNIISTVETPLLKLQFSEQGAALVYAELKAYPLKKNEAKNIILMDYQEQFFKAEAGLVSQSVNFTHNDLYTTNTPQVTVTDQVTEITFTHQKPEGQLIKTYTIDPASYEIKQRQTVINQSSDNWLMSEYQQLQRNNPWNGKDPSFTDASRYSFKGVGFFDTENGYDTVSFEDMRDESLVRKLGEGNWVAMVQHYFFAGIIPSSAQADIQTQYNANSTHPYRVRMVTPAQMVNANGTAEFNSSWYVGPKLQKQLPAVARGLDLTVDYGVFTAISKPLFWVLEKIHGWVGNWGWSIVLLTVLIKLLFFKLSEAQYKSMARMRKLQPRIATLKERYKDDKQKFNQEMMGLYQKEKVNPLGGCLPILVQIPVFIALYWVLLESVELRQAPFILWLQDLSTPDPYFVLPAINAAAMIMTQRLSPTPGMDPMQQKIMKFMPVAFSVLFAFFQSGLVLYWAVNSVLSLAQQWVITKRIDEQDSVK</sequence>
<dbReference type="EMBL" id="JBHRTS010000007">
    <property type="protein sequence ID" value="MFC3195138.1"/>
    <property type="molecule type" value="Genomic_DNA"/>
</dbReference>
<evidence type="ECO:0000256" key="11">
    <source>
        <dbReference type="ARBA" id="ARBA00033245"/>
    </source>
</evidence>
<dbReference type="InterPro" id="IPR038221">
    <property type="entry name" value="YidC_periplasmic_sf"/>
</dbReference>
<dbReference type="InterPro" id="IPR028053">
    <property type="entry name" value="Membr_insert_YidC_N"/>
</dbReference>
<evidence type="ECO:0000259" key="15">
    <source>
        <dbReference type="Pfam" id="PF02096"/>
    </source>
</evidence>
<dbReference type="PRINTS" id="PR01900">
    <property type="entry name" value="YIDCPROTEIN"/>
</dbReference>
<dbReference type="PANTHER" id="PTHR12428:SF65">
    <property type="entry name" value="CYTOCHROME C OXIDASE ASSEMBLY PROTEIN COX18, MITOCHONDRIAL"/>
    <property type="match status" value="1"/>
</dbReference>
<dbReference type="CDD" id="cd20070">
    <property type="entry name" value="5TM_YidC_Alb3"/>
    <property type="match status" value="1"/>
</dbReference>
<name>A0ABV7JAJ4_9GAMM</name>
<dbReference type="PANTHER" id="PTHR12428">
    <property type="entry name" value="OXA1"/>
    <property type="match status" value="1"/>
</dbReference>
<keyword evidence="6 13" id="KW-0812">Transmembrane</keyword>
<comment type="subcellular location">
    <subcellularLocation>
        <location evidence="1">Cell inner membrane</location>
        <topology evidence="1">Multi-pass membrane protein</topology>
    </subcellularLocation>
    <subcellularLocation>
        <location evidence="13">Cell membrane</location>
        <topology evidence="13">Multi-pass membrane protein</topology>
    </subcellularLocation>
</comment>
<dbReference type="PRINTS" id="PR00701">
    <property type="entry name" value="60KDINNERMP"/>
</dbReference>
<keyword evidence="9 13" id="KW-0472">Membrane</keyword>
<dbReference type="NCBIfam" id="TIGR03593">
    <property type="entry name" value="yidC_nterm"/>
    <property type="match status" value="1"/>
</dbReference>
<dbReference type="InterPro" id="IPR019998">
    <property type="entry name" value="Membr_insert_YidC"/>
</dbReference>
<comment type="subunit">
    <text evidence="13">Interacts with the Sec translocase complex via SecD. Specifically interacts with transmembrane segments of nascent integral membrane proteins during membrane integration.</text>
</comment>
<keyword evidence="4 13" id="KW-0813">Transport</keyword>
<keyword evidence="10 13" id="KW-0143">Chaperone</keyword>
<accession>A0ABV7JAJ4</accession>
<feature type="region of interest" description="Disordered" evidence="14">
    <location>
        <begin position="55"/>
        <end position="77"/>
    </location>
</feature>
<dbReference type="HAMAP" id="MF_01810">
    <property type="entry name" value="YidC_type1"/>
    <property type="match status" value="1"/>
</dbReference>
<dbReference type="NCBIfam" id="TIGR03592">
    <property type="entry name" value="yidC_oxa1_cterm"/>
    <property type="match status" value="1"/>
</dbReference>
<evidence type="ECO:0000256" key="7">
    <source>
        <dbReference type="ARBA" id="ARBA00022927"/>
    </source>
</evidence>
<evidence type="ECO:0000256" key="6">
    <source>
        <dbReference type="ARBA" id="ARBA00022692"/>
    </source>
</evidence>
<dbReference type="NCBIfam" id="NF002352">
    <property type="entry name" value="PRK01318.1-3"/>
    <property type="match status" value="1"/>
</dbReference>
<evidence type="ECO:0000256" key="2">
    <source>
        <dbReference type="ARBA" id="ARBA00010527"/>
    </source>
</evidence>
<dbReference type="RefSeq" id="WP_077411773.1">
    <property type="nucleotide sequence ID" value="NZ_JBHRTS010000007.1"/>
</dbReference>
<dbReference type="Pfam" id="PF14849">
    <property type="entry name" value="YidC_periplas"/>
    <property type="match status" value="1"/>
</dbReference>
<evidence type="ECO:0000256" key="10">
    <source>
        <dbReference type="ARBA" id="ARBA00023186"/>
    </source>
</evidence>
<gene>
    <name evidence="13 17" type="primary">yidC</name>
    <name evidence="17" type="ORF">ACFODZ_12875</name>
</gene>
<keyword evidence="5 13" id="KW-1003">Cell membrane</keyword>
<keyword evidence="18" id="KW-1185">Reference proteome</keyword>
<evidence type="ECO:0000256" key="5">
    <source>
        <dbReference type="ARBA" id="ARBA00022475"/>
    </source>
</evidence>
<dbReference type="Gene3D" id="2.70.98.90">
    <property type="match status" value="1"/>
</dbReference>
<dbReference type="Proteomes" id="UP001595533">
    <property type="component" value="Unassembled WGS sequence"/>
</dbReference>
<dbReference type="CDD" id="cd19961">
    <property type="entry name" value="EcYidC-like_peri"/>
    <property type="match status" value="1"/>
</dbReference>
<protein>
    <recommendedName>
        <fullName evidence="3 13">Membrane protein insertase YidC</fullName>
    </recommendedName>
    <alternativeName>
        <fullName evidence="12 13">Foldase YidC</fullName>
    </alternativeName>
    <alternativeName>
        <fullName evidence="11 13">Membrane integrase YidC</fullName>
    </alternativeName>
    <alternativeName>
        <fullName evidence="13">Membrane protein YidC</fullName>
    </alternativeName>
</protein>